<keyword evidence="4 7" id="KW-0812">Transmembrane</keyword>
<keyword evidence="6 7" id="KW-0472">Membrane</keyword>
<evidence type="ECO:0000313" key="8">
    <source>
        <dbReference type="EMBL" id="TCO78299.1"/>
    </source>
</evidence>
<comment type="subcellular location">
    <subcellularLocation>
        <location evidence="1">Cell membrane</location>
        <topology evidence="1">Multi-pass membrane protein</topology>
    </subcellularLocation>
</comment>
<evidence type="ECO:0000256" key="2">
    <source>
        <dbReference type="ARBA" id="ARBA00006228"/>
    </source>
</evidence>
<accession>A0A4R2L307</accession>
<dbReference type="PANTHER" id="PTHR34584">
    <property type="entry name" value="NA(+)/H(+) ANTIPORTER SUBUNIT E1"/>
    <property type="match status" value="1"/>
</dbReference>
<evidence type="ECO:0000256" key="1">
    <source>
        <dbReference type="ARBA" id="ARBA00004651"/>
    </source>
</evidence>
<proteinExistence type="inferred from homology"/>
<dbReference type="OrthoDB" id="9807187at2"/>
<reference evidence="8 9" key="1">
    <citation type="submission" date="2019-03" db="EMBL/GenBank/DDBJ databases">
        <title>Genomic Encyclopedia of Type Strains, Phase IV (KMG-IV): sequencing the most valuable type-strain genomes for metagenomic binning, comparative biology and taxonomic classification.</title>
        <authorList>
            <person name="Goeker M."/>
        </authorList>
    </citation>
    <scope>NUCLEOTIDE SEQUENCE [LARGE SCALE GENOMIC DNA]</scope>
    <source>
        <strain evidence="8 9">DSM 23344</strain>
    </source>
</reference>
<dbReference type="EMBL" id="SLWX01000001">
    <property type="protein sequence ID" value="TCO78299.1"/>
    <property type="molecule type" value="Genomic_DNA"/>
</dbReference>
<dbReference type="AlphaFoldDB" id="A0A4R2L307"/>
<keyword evidence="3" id="KW-1003">Cell membrane</keyword>
<dbReference type="PANTHER" id="PTHR34584:SF1">
    <property type="entry name" value="NA(+)_H(+) ANTIPORTER SUBUNIT E1"/>
    <property type="match status" value="1"/>
</dbReference>
<evidence type="ECO:0000256" key="5">
    <source>
        <dbReference type="ARBA" id="ARBA00022989"/>
    </source>
</evidence>
<gene>
    <name evidence="8" type="ORF">EV688_101112</name>
</gene>
<dbReference type="GO" id="GO:0008324">
    <property type="term" value="F:monoatomic cation transmembrane transporter activity"/>
    <property type="evidence" value="ECO:0007669"/>
    <property type="project" value="InterPro"/>
</dbReference>
<evidence type="ECO:0000256" key="4">
    <source>
        <dbReference type="ARBA" id="ARBA00022692"/>
    </source>
</evidence>
<dbReference type="RefSeq" id="WP_117316326.1">
    <property type="nucleotide sequence ID" value="NZ_QQSW01000006.1"/>
</dbReference>
<organism evidence="8 9">
    <name type="scientific">Chromatocurvus halotolerans</name>
    <dbReference type="NCBI Taxonomy" id="1132028"/>
    <lineage>
        <taxon>Bacteria</taxon>
        <taxon>Pseudomonadati</taxon>
        <taxon>Pseudomonadota</taxon>
        <taxon>Gammaproteobacteria</taxon>
        <taxon>Cellvibrionales</taxon>
        <taxon>Halieaceae</taxon>
        <taxon>Chromatocurvus</taxon>
    </lineage>
</organism>
<keyword evidence="5 7" id="KW-1133">Transmembrane helix</keyword>
<evidence type="ECO:0000256" key="3">
    <source>
        <dbReference type="ARBA" id="ARBA00022475"/>
    </source>
</evidence>
<feature type="transmembrane region" description="Helical" evidence="7">
    <location>
        <begin position="32"/>
        <end position="50"/>
    </location>
</feature>
<dbReference type="Pfam" id="PF01899">
    <property type="entry name" value="MNHE"/>
    <property type="match status" value="1"/>
</dbReference>
<comment type="similarity">
    <text evidence="2">Belongs to the CPA3 antiporters (TC 2.A.63) subunit E family.</text>
</comment>
<evidence type="ECO:0000256" key="7">
    <source>
        <dbReference type="SAM" id="Phobius"/>
    </source>
</evidence>
<evidence type="ECO:0000313" key="9">
    <source>
        <dbReference type="Proteomes" id="UP000294980"/>
    </source>
</evidence>
<dbReference type="GO" id="GO:0005886">
    <property type="term" value="C:plasma membrane"/>
    <property type="evidence" value="ECO:0007669"/>
    <property type="project" value="UniProtKB-SubCell"/>
</dbReference>
<dbReference type="InterPro" id="IPR002758">
    <property type="entry name" value="Cation_antiport_E"/>
</dbReference>
<comment type="caution">
    <text evidence="8">The sequence shown here is derived from an EMBL/GenBank/DDBJ whole genome shotgun (WGS) entry which is preliminary data.</text>
</comment>
<evidence type="ECO:0000256" key="6">
    <source>
        <dbReference type="ARBA" id="ARBA00023136"/>
    </source>
</evidence>
<protein>
    <submittedName>
        <fullName evidence="8">Multicomponent Na+:H+ antiporter subunit E</fullName>
    </submittedName>
</protein>
<dbReference type="Proteomes" id="UP000294980">
    <property type="component" value="Unassembled WGS sequence"/>
</dbReference>
<keyword evidence="9" id="KW-1185">Reference proteome</keyword>
<sequence>MAEISGLSWTGVIRQAAVLGGLWLILTGADPGSLVVGVPAVLFAALVSDFRGRGTSIRIVPLLRFLPVFLLRSVVAAFDVARRTLAAGLPISPGLVSHDLTLPPGASRVVFMNTVSLLPGTLSATLKGDRLTVHVLDDGRDHPAELAALEKTMAGIFPGASRD</sequence>
<name>A0A4R2L307_9GAMM</name>